<dbReference type="SMART" id="SM00028">
    <property type="entry name" value="TPR"/>
    <property type="match status" value="3"/>
</dbReference>
<evidence type="ECO:0000259" key="5">
    <source>
        <dbReference type="Pfam" id="PF23322"/>
    </source>
</evidence>
<evidence type="ECO:0000256" key="4">
    <source>
        <dbReference type="ARBA" id="ARBA00022803"/>
    </source>
</evidence>
<dbReference type="VEuPathDB" id="VectorBase:LDEU001526"/>
<keyword evidence="4" id="KW-0802">TPR repeat</keyword>
<dbReference type="InterPro" id="IPR011990">
    <property type="entry name" value="TPR-like_helical_dom_sf"/>
</dbReference>
<dbReference type="FunFam" id="1.25.40.10:FF:000052">
    <property type="entry name" value="Aryl-hydrocarbon-interacting protein-like 1"/>
    <property type="match status" value="1"/>
</dbReference>
<feature type="domain" description="AIP/AIPL N-terminal FKBP-type PPIase" evidence="5">
    <location>
        <begin position="12"/>
        <end position="151"/>
    </location>
</feature>
<dbReference type="SUPFAM" id="SSF54534">
    <property type="entry name" value="FKBP-like"/>
    <property type="match status" value="1"/>
</dbReference>
<keyword evidence="7" id="KW-1185">Reference proteome</keyword>
<dbReference type="Pfam" id="PF23322">
    <property type="entry name" value="PPIase_AIP"/>
    <property type="match status" value="1"/>
</dbReference>
<evidence type="ECO:0000313" key="6">
    <source>
        <dbReference type="EMBL" id="RWS30515.1"/>
    </source>
</evidence>
<dbReference type="Proteomes" id="UP000288716">
    <property type="component" value="Unassembled WGS sequence"/>
</dbReference>
<accession>A0A443SSM0</accession>
<dbReference type="SUPFAM" id="SSF48452">
    <property type="entry name" value="TPR-like"/>
    <property type="match status" value="1"/>
</dbReference>
<gene>
    <name evidence="6" type="ORF">B4U80_03566</name>
</gene>
<evidence type="ECO:0000256" key="3">
    <source>
        <dbReference type="ARBA" id="ARBA00022737"/>
    </source>
</evidence>
<protein>
    <submittedName>
        <fullName evidence="6">AH receptor-interacting protein-like protein</fullName>
    </submittedName>
</protein>
<evidence type="ECO:0000256" key="2">
    <source>
        <dbReference type="ARBA" id="ARBA00022490"/>
    </source>
</evidence>
<reference evidence="6 7" key="1">
    <citation type="journal article" date="2018" name="Gigascience">
        <title>Genomes of trombidid mites reveal novel predicted allergens and laterally-transferred genes associated with secondary metabolism.</title>
        <authorList>
            <person name="Dong X."/>
            <person name="Chaisiri K."/>
            <person name="Xia D."/>
            <person name="Armstrong S.D."/>
            <person name="Fang Y."/>
            <person name="Donnelly M.J."/>
            <person name="Kadowaki T."/>
            <person name="McGarry J.W."/>
            <person name="Darby A.C."/>
            <person name="Makepeace B.L."/>
        </authorList>
    </citation>
    <scope>NUCLEOTIDE SEQUENCE [LARGE SCALE GENOMIC DNA]</scope>
    <source>
        <strain evidence="6">UoL-UT</strain>
    </source>
</reference>
<dbReference type="OrthoDB" id="5829758at2759"/>
<comment type="caution">
    <text evidence="6">The sequence shown here is derived from an EMBL/GenBank/DDBJ whole genome shotgun (WGS) entry which is preliminary data.</text>
</comment>
<dbReference type="InterPro" id="IPR039663">
    <property type="entry name" value="AIP/AIPL1/TTC9"/>
</dbReference>
<dbReference type="GO" id="GO:0003755">
    <property type="term" value="F:peptidyl-prolyl cis-trans isomerase activity"/>
    <property type="evidence" value="ECO:0007669"/>
    <property type="project" value="InterPro"/>
</dbReference>
<dbReference type="AlphaFoldDB" id="A0A443SSM0"/>
<evidence type="ECO:0000256" key="1">
    <source>
        <dbReference type="ARBA" id="ARBA00004496"/>
    </source>
</evidence>
<dbReference type="EMBL" id="NCKV01000474">
    <property type="protein sequence ID" value="RWS30515.1"/>
    <property type="molecule type" value="Genomic_DNA"/>
</dbReference>
<proteinExistence type="predicted"/>
<dbReference type="STRING" id="299467.A0A443SSM0"/>
<dbReference type="InterPro" id="IPR019734">
    <property type="entry name" value="TPR_rpt"/>
</dbReference>
<comment type="subcellular location">
    <subcellularLocation>
        <location evidence="1">Cytoplasm</location>
    </subcellularLocation>
</comment>
<dbReference type="PANTHER" id="PTHR11242:SF0">
    <property type="entry name" value="TPR_REGION DOMAIN-CONTAINING PROTEIN"/>
    <property type="match status" value="1"/>
</dbReference>
<dbReference type="PANTHER" id="PTHR11242">
    <property type="entry name" value="ARYL HYDROCARBON RECEPTOR INTERACTING PROTEIN RELATED"/>
    <property type="match status" value="1"/>
</dbReference>
<dbReference type="InterPro" id="IPR056277">
    <property type="entry name" value="PPIase_AIP"/>
</dbReference>
<dbReference type="Gene3D" id="3.10.50.40">
    <property type="match status" value="1"/>
</dbReference>
<dbReference type="GO" id="GO:0005737">
    <property type="term" value="C:cytoplasm"/>
    <property type="evidence" value="ECO:0007669"/>
    <property type="project" value="UniProtKB-SubCell"/>
</dbReference>
<dbReference type="Gene3D" id="1.25.40.10">
    <property type="entry name" value="Tetratricopeptide repeat domain"/>
    <property type="match status" value="1"/>
</dbReference>
<keyword evidence="3" id="KW-0677">Repeat</keyword>
<dbReference type="InterPro" id="IPR046357">
    <property type="entry name" value="PPIase_dom_sf"/>
</dbReference>
<organism evidence="6 7">
    <name type="scientific">Leptotrombidium deliense</name>
    <dbReference type="NCBI Taxonomy" id="299467"/>
    <lineage>
        <taxon>Eukaryota</taxon>
        <taxon>Metazoa</taxon>
        <taxon>Ecdysozoa</taxon>
        <taxon>Arthropoda</taxon>
        <taxon>Chelicerata</taxon>
        <taxon>Arachnida</taxon>
        <taxon>Acari</taxon>
        <taxon>Acariformes</taxon>
        <taxon>Trombidiformes</taxon>
        <taxon>Prostigmata</taxon>
        <taxon>Anystina</taxon>
        <taxon>Parasitengona</taxon>
        <taxon>Trombiculoidea</taxon>
        <taxon>Trombiculidae</taxon>
        <taxon>Leptotrombidium</taxon>
    </lineage>
</organism>
<keyword evidence="2" id="KW-0963">Cytoplasm</keyword>
<evidence type="ECO:0000313" key="7">
    <source>
        <dbReference type="Proteomes" id="UP000288716"/>
    </source>
</evidence>
<name>A0A443SSM0_9ACAR</name>
<sequence length="324" mass="37817">MSSELKPRVILSPGKGEIPRFTKGTKATFHFKTIKTSETGDEIIIDDSKKLKKPMELLIDREFKLPVLEECIKSMRVNEISKFHIHKSLLQNYPIMSQAYRKFAQPKSDTEEEIQPTHRCCGLTANKTNFADLDELTENPCDLQLIVELLKVENPEEYEKEIWQMEDNEKIDSIPRLRESGNKLYNEKKYEEASAKYGKAIAIIDQLMSKEKPHDEEWNNYDLMKVPFLSNYSQCQFLLGNFYSAIEHSTEVINRDANNVKAYFRRAKAHCNVWNIEDAKKDFEKVVQLDKSMERAVLKLIQDLDISVKEKEQQEAERLKGKLF</sequence>
<keyword evidence="6" id="KW-0675">Receptor</keyword>